<feature type="domain" description="C2H2-type" evidence="2">
    <location>
        <begin position="149"/>
        <end position="178"/>
    </location>
</feature>
<feature type="region of interest" description="Disordered" evidence="1">
    <location>
        <begin position="1"/>
        <end position="28"/>
    </location>
</feature>
<dbReference type="EMBL" id="JBEFKJ010000006">
    <property type="protein sequence ID" value="KAL2045539.1"/>
    <property type="molecule type" value="Genomic_DNA"/>
</dbReference>
<evidence type="ECO:0000259" key="2">
    <source>
        <dbReference type="SMART" id="SM00355"/>
    </source>
</evidence>
<sequence>MEDFTNYQSDGRLEHYQPVNTAPYSNYIDPSVTVYSSRRDEYPQQQQHFYGNWSSYSSNNMERVASRTSDSSSSSYPYQSSQGTTPPADFPDDQDDNQCKSDSRRSGNSKKNGKYLHCLYHQCEYKTERQFDLERHMNKHYPPRPGQLLDCPGRGCGRVGEHGFKRKDHLTEHLRKVHAKPIPKQCSRKTKK</sequence>
<accession>A0ABR4AIE4</accession>
<reference evidence="3 4" key="1">
    <citation type="submission" date="2024-09" db="EMBL/GenBank/DDBJ databases">
        <title>Rethinking Asexuality: The Enigmatic Case of Functional Sexual Genes in Lepraria (Stereocaulaceae).</title>
        <authorList>
            <person name="Doellman M."/>
            <person name="Sun Y."/>
            <person name="Barcenas-Pena A."/>
            <person name="Lumbsch H.T."/>
            <person name="Grewe F."/>
        </authorList>
    </citation>
    <scope>NUCLEOTIDE SEQUENCE [LARGE SCALE GENOMIC DNA]</scope>
    <source>
        <strain evidence="3 4">Mercado 3170</strain>
    </source>
</reference>
<dbReference type="Gene3D" id="3.30.160.60">
    <property type="entry name" value="Classic Zinc Finger"/>
    <property type="match status" value="1"/>
</dbReference>
<feature type="domain" description="C2H2-type" evidence="2">
    <location>
        <begin position="116"/>
        <end position="140"/>
    </location>
</feature>
<feature type="compositionally biased region" description="Low complexity" evidence="1">
    <location>
        <begin position="66"/>
        <end position="81"/>
    </location>
</feature>
<proteinExistence type="predicted"/>
<feature type="region of interest" description="Disordered" evidence="1">
    <location>
        <begin position="61"/>
        <end position="111"/>
    </location>
</feature>
<dbReference type="Proteomes" id="UP001590950">
    <property type="component" value="Unassembled WGS sequence"/>
</dbReference>
<comment type="caution">
    <text evidence="3">The sequence shown here is derived from an EMBL/GenBank/DDBJ whole genome shotgun (WGS) entry which is preliminary data.</text>
</comment>
<dbReference type="SMART" id="SM00355">
    <property type="entry name" value="ZnF_C2H2"/>
    <property type="match status" value="2"/>
</dbReference>
<organism evidence="3 4">
    <name type="scientific">Stereocaulon virgatum</name>
    <dbReference type="NCBI Taxonomy" id="373712"/>
    <lineage>
        <taxon>Eukaryota</taxon>
        <taxon>Fungi</taxon>
        <taxon>Dikarya</taxon>
        <taxon>Ascomycota</taxon>
        <taxon>Pezizomycotina</taxon>
        <taxon>Lecanoromycetes</taxon>
        <taxon>OSLEUM clade</taxon>
        <taxon>Lecanoromycetidae</taxon>
        <taxon>Lecanorales</taxon>
        <taxon>Lecanorineae</taxon>
        <taxon>Stereocaulaceae</taxon>
        <taxon>Stereocaulon</taxon>
    </lineage>
</organism>
<dbReference type="InterPro" id="IPR013087">
    <property type="entry name" value="Znf_C2H2_type"/>
</dbReference>
<evidence type="ECO:0000256" key="1">
    <source>
        <dbReference type="SAM" id="MobiDB-lite"/>
    </source>
</evidence>
<gene>
    <name evidence="3" type="ORF">N7G274_001967</name>
</gene>
<evidence type="ECO:0000313" key="3">
    <source>
        <dbReference type="EMBL" id="KAL2045539.1"/>
    </source>
</evidence>
<keyword evidence="4" id="KW-1185">Reference proteome</keyword>
<name>A0ABR4AIE4_9LECA</name>
<evidence type="ECO:0000313" key="4">
    <source>
        <dbReference type="Proteomes" id="UP001590950"/>
    </source>
</evidence>
<protein>
    <recommendedName>
        <fullName evidence="2">C2H2-type domain-containing protein</fullName>
    </recommendedName>
</protein>